<organism evidence="2 3">
    <name type="scientific">Saccharopolyspora dendranthemae</name>
    <dbReference type="NCBI Taxonomy" id="1181886"/>
    <lineage>
        <taxon>Bacteria</taxon>
        <taxon>Bacillati</taxon>
        <taxon>Actinomycetota</taxon>
        <taxon>Actinomycetes</taxon>
        <taxon>Pseudonocardiales</taxon>
        <taxon>Pseudonocardiaceae</taxon>
        <taxon>Saccharopolyspora</taxon>
    </lineage>
</organism>
<protein>
    <recommendedName>
        <fullName evidence="4">Heme exporter protein D</fullName>
    </recommendedName>
</protein>
<sequence>MEVMLPEWTYLGLAVLAFVLLAVNHWLTRRAHGLRERRPEADAAAQWKGSRVG</sequence>
<keyword evidence="1" id="KW-1133">Transmembrane helix</keyword>
<feature type="transmembrane region" description="Helical" evidence="1">
    <location>
        <begin position="6"/>
        <end position="27"/>
    </location>
</feature>
<reference evidence="2 3" key="1">
    <citation type="submission" date="2019-06" db="EMBL/GenBank/DDBJ databases">
        <title>Sequencing the genomes of 1000 actinobacteria strains.</title>
        <authorList>
            <person name="Klenk H.-P."/>
        </authorList>
    </citation>
    <scope>NUCLEOTIDE SEQUENCE [LARGE SCALE GENOMIC DNA]</scope>
    <source>
        <strain evidence="2 3">DSM 46699</strain>
    </source>
</reference>
<name>A0A561U7L9_9PSEU</name>
<dbReference type="AlphaFoldDB" id="A0A561U7L9"/>
<comment type="caution">
    <text evidence="2">The sequence shown here is derived from an EMBL/GenBank/DDBJ whole genome shotgun (WGS) entry which is preliminary data.</text>
</comment>
<evidence type="ECO:0000313" key="2">
    <source>
        <dbReference type="EMBL" id="TWF95361.1"/>
    </source>
</evidence>
<keyword evidence="1" id="KW-0472">Membrane</keyword>
<accession>A0A561U7L9</accession>
<keyword evidence="1" id="KW-0812">Transmembrane</keyword>
<evidence type="ECO:0000256" key="1">
    <source>
        <dbReference type="SAM" id="Phobius"/>
    </source>
</evidence>
<dbReference type="Proteomes" id="UP000316184">
    <property type="component" value="Unassembled WGS sequence"/>
</dbReference>
<proteinExistence type="predicted"/>
<gene>
    <name evidence="2" type="ORF">FHU35_12355</name>
</gene>
<dbReference type="EMBL" id="VIWX01000002">
    <property type="protein sequence ID" value="TWF95361.1"/>
    <property type="molecule type" value="Genomic_DNA"/>
</dbReference>
<evidence type="ECO:0008006" key="4">
    <source>
        <dbReference type="Google" id="ProtNLM"/>
    </source>
</evidence>
<evidence type="ECO:0000313" key="3">
    <source>
        <dbReference type="Proteomes" id="UP000316184"/>
    </source>
</evidence>
<keyword evidence="3" id="KW-1185">Reference proteome</keyword>